<evidence type="ECO:0000256" key="1">
    <source>
        <dbReference type="SAM" id="SignalP"/>
    </source>
</evidence>
<organism evidence="2 3">
    <name type="scientific">Flavilitoribacter nigricans (strain ATCC 23147 / DSM 23189 / NBRC 102662 / NCIMB 1420 / SS-2)</name>
    <name type="common">Lewinella nigricans</name>
    <dbReference type="NCBI Taxonomy" id="1122177"/>
    <lineage>
        <taxon>Bacteria</taxon>
        <taxon>Pseudomonadati</taxon>
        <taxon>Bacteroidota</taxon>
        <taxon>Saprospiria</taxon>
        <taxon>Saprospirales</taxon>
        <taxon>Lewinellaceae</taxon>
        <taxon>Flavilitoribacter</taxon>
    </lineage>
</organism>
<dbReference type="RefSeq" id="WP_099149277.1">
    <property type="nucleotide sequence ID" value="NZ_PDUD01000010.1"/>
</dbReference>
<evidence type="ECO:0000313" key="2">
    <source>
        <dbReference type="EMBL" id="PHN07347.1"/>
    </source>
</evidence>
<dbReference type="AlphaFoldDB" id="A0A2D0NFU6"/>
<gene>
    <name evidence="2" type="ORF">CRP01_06870</name>
</gene>
<reference evidence="2 3" key="1">
    <citation type="submission" date="2017-10" db="EMBL/GenBank/DDBJ databases">
        <title>The draft genome sequence of Lewinella nigricans NBRC 102662.</title>
        <authorList>
            <person name="Wang K."/>
        </authorList>
    </citation>
    <scope>NUCLEOTIDE SEQUENCE [LARGE SCALE GENOMIC DNA]</scope>
    <source>
        <strain evidence="2 3">NBRC 102662</strain>
    </source>
</reference>
<dbReference type="EMBL" id="PDUD01000010">
    <property type="protein sequence ID" value="PHN07347.1"/>
    <property type="molecule type" value="Genomic_DNA"/>
</dbReference>
<keyword evidence="1" id="KW-0732">Signal</keyword>
<proteinExistence type="predicted"/>
<feature type="signal peptide" evidence="1">
    <location>
        <begin position="1"/>
        <end position="18"/>
    </location>
</feature>
<keyword evidence="3" id="KW-1185">Reference proteome</keyword>
<name>A0A2D0NFU6_FLAN2</name>
<dbReference type="Proteomes" id="UP000223913">
    <property type="component" value="Unassembled WGS sequence"/>
</dbReference>
<feature type="chain" id="PRO_5013311111" evidence="1">
    <location>
        <begin position="19"/>
        <end position="406"/>
    </location>
</feature>
<sequence length="406" mass="47298">MKRFLLFCCLGGSLALSARDTIPLYPNRFAHQIREELAAGTLRKVRAAWEYTYIGRQREAFKVHDYYITDRMGFDTLTMEQIAYFRNFHPINAKAEILRRAANERIVLINESHINPRHRHFTKDLLSGLRAVGFQYFGLEALSNCASLPEEFPCDNELNERGYPLYSKASGSYVREPQMSRLIREAHRLGFQLFAYENFGDDRDSMQAVYIAKVIEQDPDARIVVLCGFDHNIEVLDSEARSRYQKRMAYHLKRMTGIDPLTINQYLLSETHDGMATGLYRMINLTQPSVFTDEQGKLFSGWPGTDDRFDMLVYHPRTQYVLERPVWLVNEPGNQLYFPDKEKITIHYPIIFKVWPAGDLESAAPIEVIERSRAEERIPLILQPGKYRLRLENPQGESQEWEIEVE</sequence>
<dbReference type="OrthoDB" id="277629at2"/>
<evidence type="ECO:0000313" key="3">
    <source>
        <dbReference type="Proteomes" id="UP000223913"/>
    </source>
</evidence>
<accession>A0A2D0NFU6</accession>
<protein>
    <submittedName>
        <fullName evidence="2">Uncharacterized protein</fullName>
    </submittedName>
</protein>
<comment type="caution">
    <text evidence="2">The sequence shown here is derived from an EMBL/GenBank/DDBJ whole genome shotgun (WGS) entry which is preliminary data.</text>
</comment>